<dbReference type="CDD" id="cd04645">
    <property type="entry name" value="LbH_gamma_CA_like"/>
    <property type="match status" value="1"/>
</dbReference>
<gene>
    <name evidence="1" type="ORF">HUT08_34445</name>
</gene>
<dbReference type="SUPFAM" id="SSF51161">
    <property type="entry name" value="Trimeric LpxA-like enzymes"/>
    <property type="match status" value="1"/>
</dbReference>
<proteinExistence type="predicted"/>
<dbReference type="RefSeq" id="WP_176165520.1">
    <property type="nucleotide sequence ID" value="NZ_CP054929.1"/>
</dbReference>
<keyword evidence="2" id="KW-1185">Reference proteome</keyword>
<organism evidence="1 2">
    <name type="scientific">Streptomyces buecherae</name>
    <dbReference type="NCBI Taxonomy" id="2763006"/>
    <lineage>
        <taxon>Bacteria</taxon>
        <taxon>Bacillati</taxon>
        <taxon>Actinomycetota</taxon>
        <taxon>Actinomycetes</taxon>
        <taxon>Kitasatosporales</taxon>
        <taxon>Streptomycetaceae</taxon>
        <taxon>Streptomyces</taxon>
    </lineage>
</organism>
<dbReference type="Pfam" id="PF14602">
    <property type="entry name" value="Hexapep_2"/>
    <property type="match status" value="1"/>
</dbReference>
<dbReference type="PANTHER" id="PTHR13061:SF29">
    <property type="entry name" value="GAMMA CARBONIC ANHYDRASE-LIKE 1, MITOCHONDRIAL-RELATED"/>
    <property type="match status" value="1"/>
</dbReference>
<protein>
    <submittedName>
        <fullName evidence="1">Gamma carbonic anhydrase family protein</fullName>
    </submittedName>
</protein>
<dbReference type="InterPro" id="IPR047324">
    <property type="entry name" value="LbH_gamma_CA-like"/>
</dbReference>
<dbReference type="PANTHER" id="PTHR13061">
    <property type="entry name" value="DYNACTIN SUBUNIT P25"/>
    <property type="match status" value="1"/>
</dbReference>
<name>A0A7H8NHF1_9ACTN</name>
<evidence type="ECO:0000313" key="2">
    <source>
        <dbReference type="Proteomes" id="UP000509303"/>
    </source>
</evidence>
<sequence>MAQQALIAAFGGREPRVGAEVFVAPSSVVLGEVTLGAGSSVWYNAVLRADCGPITVGAGSNVQDNCTVHVDPGFPVTVGERVTVGHNAVLHGCTVEDDCLIGMGATVLNGAVVGAGSLVAAQTLVPQGMRVPPGSLVAGVPAKVRRPLTADERAGMRANSAAYVDLARQHAAPLGGPTFADTDTDTDTDAA</sequence>
<dbReference type="Gene3D" id="2.160.10.10">
    <property type="entry name" value="Hexapeptide repeat proteins"/>
    <property type="match status" value="1"/>
</dbReference>
<dbReference type="InterPro" id="IPR011004">
    <property type="entry name" value="Trimer_LpxA-like_sf"/>
</dbReference>
<evidence type="ECO:0000313" key="1">
    <source>
        <dbReference type="EMBL" id="QKW53816.1"/>
    </source>
</evidence>
<dbReference type="EMBL" id="CP054929">
    <property type="protein sequence ID" value="QKW53816.1"/>
    <property type="molecule type" value="Genomic_DNA"/>
</dbReference>
<dbReference type="AlphaFoldDB" id="A0A7H8NHF1"/>
<accession>A0A7H8NHF1</accession>
<reference evidence="1 2" key="1">
    <citation type="submission" date="2020-06" db="EMBL/GenBank/DDBJ databases">
        <title>Genome mining for natural products.</title>
        <authorList>
            <person name="Zhang B."/>
            <person name="Shi J."/>
            <person name="Ge H."/>
        </authorList>
    </citation>
    <scope>NUCLEOTIDE SEQUENCE [LARGE SCALE GENOMIC DNA]</scope>
    <source>
        <strain evidence="1 2">NA00687</strain>
    </source>
</reference>
<dbReference type="Proteomes" id="UP000509303">
    <property type="component" value="Chromosome"/>
</dbReference>
<dbReference type="InterPro" id="IPR050484">
    <property type="entry name" value="Transf_Hexapept/Carb_Anhydrase"/>
</dbReference>
<dbReference type="InterPro" id="IPR001451">
    <property type="entry name" value="Hexapep"/>
</dbReference>